<evidence type="ECO:0000313" key="5">
    <source>
        <dbReference type="RefSeq" id="XP_056846267.1"/>
    </source>
</evidence>
<dbReference type="PANTHER" id="PTHR37610">
    <property type="entry name" value="CCHC-TYPE DOMAIN-CONTAINING PROTEIN"/>
    <property type="match status" value="1"/>
</dbReference>
<evidence type="ECO:0000256" key="2">
    <source>
        <dbReference type="SAM" id="MobiDB-lite"/>
    </source>
</evidence>
<feature type="compositionally biased region" description="Polar residues" evidence="2">
    <location>
        <begin position="309"/>
        <end position="326"/>
    </location>
</feature>
<feature type="compositionally biased region" description="Polar residues" evidence="2">
    <location>
        <begin position="37"/>
        <end position="46"/>
    </location>
</feature>
<dbReference type="InterPro" id="IPR001878">
    <property type="entry name" value="Znf_CCHC"/>
</dbReference>
<protein>
    <submittedName>
        <fullName evidence="5 6">Uncharacterized protein LOC130497478</fullName>
    </submittedName>
</protein>
<feature type="region of interest" description="Disordered" evidence="2">
    <location>
        <begin position="1"/>
        <end position="49"/>
    </location>
</feature>
<accession>A0A9W3C4B7</accession>
<evidence type="ECO:0000313" key="4">
    <source>
        <dbReference type="Proteomes" id="UP000504610"/>
    </source>
</evidence>
<dbReference type="RefSeq" id="XP_056846267.1">
    <property type="nucleotide sequence ID" value="XM_056990287.1"/>
</dbReference>
<dbReference type="AlphaFoldDB" id="A0A9W3C4B7"/>
<dbReference type="GeneID" id="130497478"/>
<dbReference type="GO" id="GO:0008270">
    <property type="term" value="F:zinc ion binding"/>
    <property type="evidence" value="ECO:0007669"/>
    <property type="project" value="UniProtKB-KW"/>
</dbReference>
<organism evidence="4 6">
    <name type="scientific">Raphanus sativus</name>
    <name type="common">Radish</name>
    <name type="synonym">Raphanus raphanistrum var. sativus</name>
    <dbReference type="NCBI Taxonomy" id="3726"/>
    <lineage>
        <taxon>Eukaryota</taxon>
        <taxon>Viridiplantae</taxon>
        <taxon>Streptophyta</taxon>
        <taxon>Embryophyta</taxon>
        <taxon>Tracheophyta</taxon>
        <taxon>Spermatophyta</taxon>
        <taxon>Magnoliopsida</taxon>
        <taxon>eudicotyledons</taxon>
        <taxon>Gunneridae</taxon>
        <taxon>Pentapetalae</taxon>
        <taxon>rosids</taxon>
        <taxon>malvids</taxon>
        <taxon>Brassicales</taxon>
        <taxon>Brassicaceae</taxon>
        <taxon>Brassiceae</taxon>
        <taxon>Raphanus</taxon>
    </lineage>
</organism>
<dbReference type="Proteomes" id="UP000504610">
    <property type="component" value="Chromosome 7"/>
</dbReference>
<evidence type="ECO:0000256" key="1">
    <source>
        <dbReference type="PROSITE-ProRule" id="PRU00047"/>
    </source>
</evidence>
<dbReference type="Pfam" id="PF14244">
    <property type="entry name" value="Retrotran_gag_3"/>
    <property type="match status" value="1"/>
</dbReference>
<proteinExistence type="predicted"/>
<dbReference type="PANTHER" id="PTHR37610:SF101">
    <property type="entry name" value="(RAPE) HYPOTHETICAL PROTEIN"/>
    <property type="match status" value="1"/>
</dbReference>
<dbReference type="GO" id="GO:0003676">
    <property type="term" value="F:nucleic acid binding"/>
    <property type="evidence" value="ECO:0007669"/>
    <property type="project" value="InterPro"/>
</dbReference>
<keyword evidence="4" id="KW-1185">Reference proteome</keyword>
<keyword evidence="1" id="KW-0862">Zinc</keyword>
<name>A0A9W3C4B7_RAPSA</name>
<dbReference type="KEGG" id="rsz:130497478"/>
<evidence type="ECO:0000259" key="3">
    <source>
        <dbReference type="PROSITE" id="PS50158"/>
    </source>
</evidence>
<keyword evidence="1" id="KW-0479">Metal-binding</keyword>
<dbReference type="OrthoDB" id="1112175at2759"/>
<keyword evidence="1" id="KW-0863">Zinc-finger</keyword>
<gene>
    <name evidence="5 6" type="primary">LOC130497478</name>
</gene>
<dbReference type="PROSITE" id="PS50158">
    <property type="entry name" value="ZF_CCHC"/>
    <property type="match status" value="1"/>
</dbReference>
<evidence type="ECO:0000313" key="6">
    <source>
        <dbReference type="RefSeq" id="XP_056846268.1"/>
    </source>
</evidence>
<sequence length="391" mass="43727">MGSNVDDGTQSSSGKTSAPQPHVEVQRRTISPYDLSPNDNPGSVISQPLLKGPNYNEWSTNLRMALKARKKFGFVDGSIPQPSSDSADLDDWWTNNALVLSWIKLTITESVRSNLSHLEIASDYWEHIRRRYSVNNGQRVQRIKTELATCRQHGTSIETYYGKLMQLWTALAEHRVTKNCGFPTGFDLEKEREEDRLHEFLKGLDESLYGSVKSSLLSRDPLPSLDEAYSVLLQDEDSKHTSRAMEERVETMAHAVRTTSASSSGSFISREEHMKLLCSSCNRKGHLAANCFRSLGYPEWWGDRPRARLQTSGRGTSTPVSRQQSAAPARANAITLPQPQHSANLITSEDRVGLTGLSDEQWKTLVSLLNDHKPATNKLSGPHYQDADWSG</sequence>
<feature type="region of interest" description="Disordered" evidence="2">
    <location>
        <begin position="309"/>
        <end position="330"/>
    </location>
</feature>
<dbReference type="InterPro" id="IPR029472">
    <property type="entry name" value="Copia-like_N"/>
</dbReference>
<dbReference type="RefSeq" id="XP_056846268.1">
    <property type="nucleotide sequence ID" value="XM_056990288.1"/>
</dbReference>
<feature type="domain" description="CCHC-type" evidence="3">
    <location>
        <begin position="278"/>
        <end position="291"/>
    </location>
</feature>
<reference evidence="5 6" key="2">
    <citation type="submission" date="2025-04" db="UniProtKB">
        <authorList>
            <consortium name="RefSeq"/>
        </authorList>
    </citation>
    <scope>IDENTIFICATION</scope>
    <source>
        <tissue evidence="5 6">Leaf</tissue>
    </source>
</reference>
<reference evidence="4" key="1">
    <citation type="journal article" date="2019" name="Database">
        <title>The radish genome database (RadishGD): an integrated information resource for radish genomics.</title>
        <authorList>
            <person name="Yu H.J."/>
            <person name="Baek S."/>
            <person name="Lee Y.J."/>
            <person name="Cho A."/>
            <person name="Mun J.H."/>
        </authorList>
    </citation>
    <scope>NUCLEOTIDE SEQUENCE [LARGE SCALE GENOMIC DNA]</scope>
    <source>
        <strain evidence="4">cv. WK10039</strain>
    </source>
</reference>
<feature type="compositionally biased region" description="Polar residues" evidence="2">
    <location>
        <begin position="1"/>
        <end position="19"/>
    </location>
</feature>